<evidence type="ECO:0000313" key="2">
    <source>
        <dbReference type="Ensembl" id="ENSCJPP00005002938.1"/>
    </source>
</evidence>
<proteinExistence type="predicted"/>
<feature type="transmembrane region" description="Helical" evidence="1">
    <location>
        <begin position="40"/>
        <end position="66"/>
    </location>
</feature>
<keyword evidence="1" id="KW-0472">Membrane</keyword>
<accession>A0A8C2SS15</accession>
<keyword evidence="1" id="KW-1133">Transmembrane helix</keyword>
<reference evidence="2" key="1">
    <citation type="submission" date="2025-08" db="UniProtKB">
        <authorList>
            <consortium name="Ensembl"/>
        </authorList>
    </citation>
    <scope>IDENTIFICATION</scope>
</reference>
<dbReference type="AlphaFoldDB" id="A0A8C2SS15"/>
<evidence type="ECO:0000313" key="3">
    <source>
        <dbReference type="Proteomes" id="UP000694412"/>
    </source>
</evidence>
<reference evidence="2" key="2">
    <citation type="submission" date="2025-09" db="UniProtKB">
        <authorList>
            <consortium name="Ensembl"/>
        </authorList>
    </citation>
    <scope>IDENTIFICATION</scope>
</reference>
<dbReference type="Ensembl" id="ENSCJPT00005005362.1">
    <property type="protein sequence ID" value="ENSCJPP00005002938.1"/>
    <property type="gene ID" value="ENSCJPG00005003207.1"/>
</dbReference>
<name>A0A8C2SS15_COTJA</name>
<keyword evidence="3" id="KW-1185">Reference proteome</keyword>
<protein>
    <submittedName>
        <fullName evidence="2">Uncharacterized protein</fullName>
    </submittedName>
</protein>
<organism evidence="2 3">
    <name type="scientific">Coturnix japonica</name>
    <name type="common">Japanese quail</name>
    <name type="synonym">Coturnix coturnix japonica</name>
    <dbReference type="NCBI Taxonomy" id="93934"/>
    <lineage>
        <taxon>Eukaryota</taxon>
        <taxon>Metazoa</taxon>
        <taxon>Chordata</taxon>
        <taxon>Craniata</taxon>
        <taxon>Vertebrata</taxon>
        <taxon>Euteleostomi</taxon>
        <taxon>Archelosauria</taxon>
        <taxon>Archosauria</taxon>
        <taxon>Dinosauria</taxon>
        <taxon>Saurischia</taxon>
        <taxon>Theropoda</taxon>
        <taxon>Coelurosauria</taxon>
        <taxon>Aves</taxon>
        <taxon>Neognathae</taxon>
        <taxon>Galloanserae</taxon>
        <taxon>Galliformes</taxon>
        <taxon>Phasianidae</taxon>
        <taxon>Perdicinae</taxon>
        <taxon>Coturnix</taxon>
    </lineage>
</organism>
<evidence type="ECO:0000256" key="1">
    <source>
        <dbReference type="SAM" id="Phobius"/>
    </source>
</evidence>
<keyword evidence="1" id="KW-0812">Transmembrane</keyword>
<sequence length="241" mass="26591">MGGRGLYEVYWGGFIRVYWWGLPMRVYWGGGRPIRVYGGGLIRFFLFFLWILFCCLFFLLLLHPLYFLPPPPHRFEGQERWLCADRRGRWSPEVLQFEHTPVVAVDLRGSQLTYDGLDNLGMGVSLPPPEHRDGAGGLSVTPLRAGIWMGPPTVGGAVKCVPPPPRKLQYLDVGGLSVPSPGLLRILLEEMLPHCQVVGMDMGDVGDMGEGDPTETPPRDSAVMGGGVEVALNALRSLCCV</sequence>
<dbReference type="Proteomes" id="UP000694412">
    <property type="component" value="Unassembled WGS sequence"/>
</dbReference>